<dbReference type="RefSeq" id="WP_011698499.1">
    <property type="nucleotide sequence ID" value="NC_008554.1"/>
</dbReference>
<evidence type="ECO:0000256" key="1">
    <source>
        <dbReference type="ARBA" id="ARBA00004651"/>
    </source>
</evidence>
<dbReference type="OrthoDB" id="5322475at2"/>
<evidence type="ECO:0000313" key="10">
    <source>
        <dbReference type="Proteomes" id="UP000001784"/>
    </source>
</evidence>
<evidence type="ECO:0000313" key="9">
    <source>
        <dbReference type="EMBL" id="ABK17329.1"/>
    </source>
</evidence>
<keyword evidence="6 7" id="KW-0472">Membrane</keyword>
<feature type="transmembrane region" description="Helical" evidence="7">
    <location>
        <begin position="142"/>
        <end position="160"/>
    </location>
</feature>
<dbReference type="PANTHER" id="PTHR30151:SF0">
    <property type="entry name" value="ABC TRANSPORTER PERMEASE PROTEIN MJ0413-RELATED"/>
    <property type="match status" value="1"/>
</dbReference>
<dbReference type="PANTHER" id="PTHR30151">
    <property type="entry name" value="ALKANE SULFONATE ABC TRANSPORTER-RELATED, MEMBRANE SUBUNIT"/>
    <property type="match status" value="1"/>
</dbReference>
<dbReference type="KEGG" id="sfu:Sfum_1642"/>
<dbReference type="SUPFAM" id="SSF161098">
    <property type="entry name" value="MetI-like"/>
    <property type="match status" value="1"/>
</dbReference>
<keyword evidence="10" id="KW-1185">Reference proteome</keyword>
<keyword evidence="4 7" id="KW-0812">Transmembrane</keyword>
<evidence type="ECO:0000256" key="7">
    <source>
        <dbReference type="RuleBase" id="RU363032"/>
    </source>
</evidence>
<feature type="transmembrane region" description="Helical" evidence="7">
    <location>
        <begin position="39"/>
        <end position="61"/>
    </location>
</feature>
<dbReference type="STRING" id="335543.Sfum_1642"/>
<dbReference type="FunFam" id="1.10.3720.10:FF:000003">
    <property type="entry name" value="Aliphatic sulfonate ABC transporter permease"/>
    <property type="match status" value="1"/>
</dbReference>
<dbReference type="InParanoid" id="A0LIS7"/>
<name>A0LIS7_SYNFM</name>
<dbReference type="Pfam" id="PF00528">
    <property type="entry name" value="BPD_transp_1"/>
    <property type="match status" value="1"/>
</dbReference>
<feature type="transmembrane region" description="Helical" evidence="7">
    <location>
        <begin position="101"/>
        <end position="121"/>
    </location>
</feature>
<dbReference type="Gene3D" id="1.10.3720.10">
    <property type="entry name" value="MetI-like"/>
    <property type="match status" value="1"/>
</dbReference>
<evidence type="ECO:0000256" key="3">
    <source>
        <dbReference type="ARBA" id="ARBA00022475"/>
    </source>
</evidence>
<evidence type="ECO:0000256" key="2">
    <source>
        <dbReference type="ARBA" id="ARBA00022448"/>
    </source>
</evidence>
<evidence type="ECO:0000256" key="6">
    <source>
        <dbReference type="ARBA" id="ARBA00023136"/>
    </source>
</evidence>
<evidence type="ECO:0000256" key="4">
    <source>
        <dbReference type="ARBA" id="ARBA00022692"/>
    </source>
</evidence>
<keyword evidence="2 7" id="KW-0813">Transport</keyword>
<keyword evidence="5 7" id="KW-1133">Transmembrane helix</keyword>
<comment type="subcellular location">
    <subcellularLocation>
        <location evidence="1 7">Cell membrane</location>
        <topology evidence="1 7">Multi-pass membrane protein</topology>
    </subcellularLocation>
</comment>
<dbReference type="CDD" id="cd06261">
    <property type="entry name" value="TM_PBP2"/>
    <property type="match status" value="1"/>
</dbReference>
<dbReference type="GO" id="GO:0042918">
    <property type="term" value="P:alkanesulfonate transmembrane transport"/>
    <property type="evidence" value="ECO:0007669"/>
    <property type="project" value="UniProtKB-ARBA"/>
</dbReference>
<dbReference type="EMBL" id="CP000478">
    <property type="protein sequence ID" value="ABK17329.1"/>
    <property type="molecule type" value="Genomic_DNA"/>
</dbReference>
<keyword evidence="3" id="KW-1003">Cell membrane</keyword>
<feature type="transmembrane region" description="Helical" evidence="7">
    <location>
        <begin position="166"/>
        <end position="184"/>
    </location>
</feature>
<dbReference type="InterPro" id="IPR035906">
    <property type="entry name" value="MetI-like_sf"/>
</dbReference>
<protein>
    <submittedName>
        <fullName evidence="9">Binding-protein-dependent transport systems inner membrane component</fullName>
    </submittedName>
</protein>
<accession>A0LIS7</accession>
<evidence type="ECO:0000256" key="5">
    <source>
        <dbReference type="ARBA" id="ARBA00022989"/>
    </source>
</evidence>
<dbReference type="GO" id="GO:0005886">
    <property type="term" value="C:plasma membrane"/>
    <property type="evidence" value="ECO:0007669"/>
    <property type="project" value="UniProtKB-SubCell"/>
</dbReference>
<dbReference type="InterPro" id="IPR000515">
    <property type="entry name" value="MetI-like"/>
</dbReference>
<dbReference type="Proteomes" id="UP000001784">
    <property type="component" value="Chromosome"/>
</dbReference>
<dbReference type="AlphaFoldDB" id="A0LIS7"/>
<dbReference type="HOGENOM" id="CLU_046113_1_4_7"/>
<feature type="transmembrane region" description="Helical" evidence="7">
    <location>
        <begin position="196"/>
        <end position="215"/>
    </location>
</feature>
<gene>
    <name evidence="9" type="ordered locus">Sfum_1642</name>
</gene>
<dbReference type="PROSITE" id="PS50928">
    <property type="entry name" value="ABC_TM1"/>
    <property type="match status" value="1"/>
</dbReference>
<feature type="transmembrane region" description="Helical" evidence="7">
    <location>
        <begin position="73"/>
        <end position="95"/>
    </location>
</feature>
<sequence length="231" mass="25572">MVGSLWSGTEHLPGIQQILAAFWELANNGVLLRYTVASLFRVTVGFYLAVLLAVPLGLLLGRQALIHQCTNPVIQFLRPISPLAWIPFAMLWFGIGDKPALFIIFIASFFPMLISTVKAAASIHPMYFQVAANLQFSVWESVYYVILPACLPGIVLALRVTLGVSWMVVVAAEMIAVKSGLGYLIIDARNALRLDYVVVAMITIGVIGLLLDYFMTKLEGMEAVRWRLEQK</sequence>
<comment type="similarity">
    <text evidence="7">Belongs to the binding-protein-dependent transport system permease family.</text>
</comment>
<reference evidence="9 10" key="1">
    <citation type="submission" date="2006-10" db="EMBL/GenBank/DDBJ databases">
        <title>Complete sequence of Syntrophobacter fumaroxidans MPOB.</title>
        <authorList>
            <consortium name="US DOE Joint Genome Institute"/>
            <person name="Copeland A."/>
            <person name="Lucas S."/>
            <person name="Lapidus A."/>
            <person name="Barry K."/>
            <person name="Detter J.C."/>
            <person name="Glavina del Rio T."/>
            <person name="Hammon N."/>
            <person name="Israni S."/>
            <person name="Pitluck S."/>
            <person name="Goltsman E.G."/>
            <person name="Martinez M."/>
            <person name="Schmutz J."/>
            <person name="Larimer F."/>
            <person name="Land M."/>
            <person name="Hauser L."/>
            <person name="Kyrpides N."/>
            <person name="Kim E."/>
            <person name="Boone D.R."/>
            <person name="Brockman F."/>
            <person name="Culley D."/>
            <person name="Ferry J."/>
            <person name="Gunsalus R."/>
            <person name="McInerney M.J."/>
            <person name="Morrison M."/>
            <person name="Plugge C."/>
            <person name="Rohlin L."/>
            <person name="Scholten J."/>
            <person name="Sieber J."/>
            <person name="Stams A.J.M."/>
            <person name="Worm P."/>
            <person name="Henstra A.M."/>
            <person name="Richardson P."/>
        </authorList>
    </citation>
    <scope>NUCLEOTIDE SEQUENCE [LARGE SCALE GENOMIC DNA]</scope>
    <source>
        <strain evidence="10">DSM 10017 / MPOB</strain>
    </source>
</reference>
<dbReference type="eggNOG" id="COG0600">
    <property type="taxonomic scope" value="Bacteria"/>
</dbReference>
<evidence type="ECO:0000259" key="8">
    <source>
        <dbReference type="PROSITE" id="PS50928"/>
    </source>
</evidence>
<feature type="domain" description="ABC transmembrane type-1" evidence="8">
    <location>
        <begin position="35"/>
        <end position="215"/>
    </location>
</feature>
<proteinExistence type="inferred from homology"/>
<organism evidence="9 10">
    <name type="scientific">Syntrophobacter fumaroxidans (strain DSM 10017 / MPOB)</name>
    <dbReference type="NCBI Taxonomy" id="335543"/>
    <lineage>
        <taxon>Bacteria</taxon>
        <taxon>Pseudomonadati</taxon>
        <taxon>Thermodesulfobacteriota</taxon>
        <taxon>Syntrophobacteria</taxon>
        <taxon>Syntrophobacterales</taxon>
        <taxon>Syntrophobacteraceae</taxon>
        <taxon>Syntrophobacter</taxon>
    </lineage>
</organism>